<dbReference type="InterPro" id="IPR053146">
    <property type="entry name" value="QDO-like"/>
</dbReference>
<dbReference type="SUPFAM" id="SSF51182">
    <property type="entry name" value="RmlC-like cupins"/>
    <property type="match status" value="1"/>
</dbReference>
<dbReference type="InterPro" id="IPR011051">
    <property type="entry name" value="RmlC_Cupin_sf"/>
</dbReference>
<feature type="domain" description="Cupin type-2" evidence="1">
    <location>
        <begin position="41"/>
        <end position="101"/>
    </location>
</feature>
<comment type="caution">
    <text evidence="2">The sequence shown here is derived from an EMBL/GenBank/DDBJ whole genome shotgun (WGS) entry which is preliminary data.</text>
</comment>
<dbReference type="PANTHER" id="PTHR36440:SF1">
    <property type="entry name" value="PUTATIVE (AFU_ORTHOLOGUE AFUA_8G07350)-RELATED"/>
    <property type="match status" value="1"/>
</dbReference>
<organism evidence="2 3">
    <name type="scientific">Puia dinghuensis</name>
    <dbReference type="NCBI Taxonomy" id="1792502"/>
    <lineage>
        <taxon>Bacteria</taxon>
        <taxon>Pseudomonadati</taxon>
        <taxon>Bacteroidota</taxon>
        <taxon>Chitinophagia</taxon>
        <taxon>Chitinophagales</taxon>
        <taxon>Chitinophagaceae</taxon>
        <taxon>Puia</taxon>
    </lineage>
</organism>
<evidence type="ECO:0000313" key="2">
    <source>
        <dbReference type="EMBL" id="GGA85336.1"/>
    </source>
</evidence>
<keyword evidence="3" id="KW-1185">Reference proteome</keyword>
<dbReference type="InterPro" id="IPR014710">
    <property type="entry name" value="RmlC-like_jellyroll"/>
</dbReference>
<sequence>MNKIIQTAPPLAGNAMGLTKGDFWVAEWQDPGGPPGPPRYIAPLHIHHKDDEAWYVLEGSLCVQSGDAIVEAHAGAGVFVPKGTPHTYWNPSQQKTRYLLIMTAKIYSLIRDIHEMTDRSPARLKALFEKYDSELLG</sequence>
<dbReference type="EMBL" id="BMJC01000001">
    <property type="protein sequence ID" value="GGA85336.1"/>
    <property type="molecule type" value="Genomic_DNA"/>
</dbReference>
<evidence type="ECO:0000313" key="3">
    <source>
        <dbReference type="Proteomes" id="UP000607559"/>
    </source>
</evidence>
<dbReference type="AlphaFoldDB" id="A0A8J2U842"/>
<dbReference type="InterPro" id="IPR013096">
    <property type="entry name" value="Cupin_2"/>
</dbReference>
<evidence type="ECO:0000259" key="1">
    <source>
        <dbReference type="Pfam" id="PF07883"/>
    </source>
</evidence>
<dbReference type="Proteomes" id="UP000607559">
    <property type="component" value="Unassembled WGS sequence"/>
</dbReference>
<protein>
    <recommendedName>
        <fullName evidence="1">Cupin type-2 domain-containing protein</fullName>
    </recommendedName>
</protein>
<name>A0A8J2U842_9BACT</name>
<dbReference type="Gene3D" id="2.60.120.10">
    <property type="entry name" value="Jelly Rolls"/>
    <property type="match status" value="1"/>
</dbReference>
<reference evidence="2" key="2">
    <citation type="submission" date="2020-09" db="EMBL/GenBank/DDBJ databases">
        <authorList>
            <person name="Sun Q."/>
            <person name="Zhou Y."/>
        </authorList>
    </citation>
    <scope>NUCLEOTIDE SEQUENCE</scope>
    <source>
        <strain evidence="2">CGMCC 1.15448</strain>
    </source>
</reference>
<dbReference type="PANTHER" id="PTHR36440">
    <property type="entry name" value="PUTATIVE (AFU_ORTHOLOGUE AFUA_8G07350)-RELATED"/>
    <property type="match status" value="1"/>
</dbReference>
<accession>A0A8J2U842</accession>
<reference evidence="2" key="1">
    <citation type="journal article" date="2014" name="Int. J. Syst. Evol. Microbiol.">
        <title>Complete genome sequence of Corynebacterium casei LMG S-19264T (=DSM 44701T), isolated from a smear-ripened cheese.</title>
        <authorList>
            <consortium name="US DOE Joint Genome Institute (JGI-PGF)"/>
            <person name="Walter F."/>
            <person name="Albersmeier A."/>
            <person name="Kalinowski J."/>
            <person name="Ruckert C."/>
        </authorList>
    </citation>
    <scope>NUCLEOTIDE SEQUENCE</scope>
    <source>
        <strain evidence="2">CGMCC 1.15448</strain>
    </source>
</reference>
<dbReference type="Pfam" id="PF07883">
    <property type="entry name" value="Cupin_2"/>
    <property type="match status" value="1"/>
</dbReference>
<proteinExistence type="predicted"/>
<gene>
    <name evidence="2" type="ORF">GCM10011511_05460</name>
</gene>